<dbReference type="PANTHER" id="PTHR37820:SF1">
    <property type="entry name" value="CELL DIVISION PROTEIN FTSQ"/>
    <property type="match status" value="1"/>
</dbReference>
<evidence type="ECO:0000313" key="12">
    <source>
        <dbReference type="Proteomes" id="UP000277864"/>
    </source>
</evidence>
<evidence type="ECO:0000256" key="8">
    <source>
        <dbReference type="HAMAP-Rule" id="MF_00912"/>
    </source>
</evidence>
<feature type="compositionally biased region" description="Basic and acidic residues" evidence="9">
    <location>
        <begin position="1"/>
        <end position="16"/>
    </location>
</feature>
<evidence type="ECO:0000256" key="5">
    <source>
        <dbReference type="ARBA" id="ARBA00022989"/>
    </source>
</evidence>
<evidence type="ECO:0000256" key="1">
    <source>
        <dbReference type="ARBA" id="ARBA00004370"/>
    </source>
</evidence>
<dbReference type="InterPro" id="IPR034746">
    <property type="entry name" value="POTRA"/>
</dbReference>
<comment type="similarity">
    <text evidence="8">Belongs to the FtsQ/DivIB family. DivIB subfamily.</text>
</comment>
<keyword evidence="3 8" id="KW-0132">Cell division</keyword>
<dbReference type="GO" id="GO:0032153">
    <property type="term" value="C:cell division site"/>
    <property type="evidence" value="ECO:0007669"/>
    <property type="project" value="UniProtKB-UniRule"/>
</dbReference>
<keyword evidence="7 8" id="KW-0131">Cell cycle</keyword>
<dbReference type="PROSITE" id="PS51779">
    <property type="entry name" value="POTRA"/>
    <property type="match status" value="1"/>
</dbReference>
<evidence type="ECO:0000259" key="10">
    <source>
        <dbReference type="PROSITE" id="PS51779"/>
    </source>
</evidence>
<protein>
    <recommendedName>
        <fullName evidence="8">Cell division protein DivIB</fullName>
    </recommendedName>
</protein>
<dbReference type="Pfam" id="PF08478">
    <property type="entry name" value="POTRA_1"/>
    <property type="match status" value="1"/>
</dbReference>
<evidence type="ECO:0000256" key="4">
    <source>
        <dbReference type="ARBA" id="ARBA00022692"/>
    </source>
</evidence>
<feature type="region of interest" description="Disordered" evidence="9">
    <location>
        <begin position="1"/>
        <end position="20"/>
    </location>
</feature>
<organism evidence="11 12">
    <name type="scientific">Vagococcus humatus</name>
    <dbReference type="NCBI Taxonomy" id="1889241"/>
    <lineage>
        <taxon>Bacteria</taxon>
        <taxon>Bacillati</taxon>
        <taxon>Bacillota</taxon>
        <taxon>Bacilli</taxon>
        <taxon>Lactobacillales</taxon>
        <taxon>Enterococcaceae</taxon>
        <taxon>Vagococcus</taxon>
    </lineage>
</organism>
<dbReference type="GO" id="GO:0043093">
    <property type="term" value="P:FtsZ-dependent cytokinesis"/>
    <property type="evidence" value="ECO:0007669"/>
    <property type="project" value="UniProtKB-UniRule"/>
</dbReference>
<keyword evidence="5 8" id="KW-1133">Transmembrane helix</keyword>
<dbReference type="InterPro" id="IPR005548">
    <property type="entry name" value="Cell_div_FtsQ/DivIB_C"/>
</dbReference>
<proteinExistence type="inferred from homology"/>
<sequence length="357" mass="41048">MDKEVESNKPGEESNDKMLTPWQKANMTYLKEKGKKPTWLKKTETEAADEAVEQTQGEVTQAPTNTWKNLPKKISFADKLPKLKTYRQKQLRKKLFPVFLVFGLGVIISLYYISPLSRLDTVVVAGNATVPKEAIVQATSLKKNMDFWQARLDQDIPTEIKQELPRIKSVKVSTTHLNSVKLTVEEYDEVAYVKTKQGYQLVLEDGTLERSVINDQKLNQTYPILIGFKSNKMRVKLIQMYNQISPSIQKKIKEIHYTPTKKNQEKITLYMKDDNQVIGSIFDLNDKIGYYPEVVREMEKNGDIPGVVDMIVGIYSYSLETKEKEELEKKEANKEKEDNEAVQSTLEDTNELNDLNP</sequence>
<dbReference type="InterPro" id="IPR026580">
    <property type="entry name" value="DivIB"/>
</dbReference>
<comment type="caution">
    <text evidence="11">The sequence shown here is derived from an EMBL/GenBank/DDBJ whole genome shotgun (WGS) entry which is preliminary data.</text>
</comment>
<feature type="region of interest" description="Disordered" evidence="9">
    <location>
        <begin position="325"/>
        <end position="357"/>
    </location>
</feature>
<reference evidence="11 12" key="1">
    <citation type="submission" date="2018-03" db="EMBL/GenBank/DDBJ databases">
        <authorList>
            <person name="Gulvik C.A."/>
        </authorList>
    </citation>
    <scope>NUCLEOTIDE SEQUENCE [LARGE SCALE GENOMIC DNA]</scope>
    <source>
        <strain evidence="11 12">JCM 31581</strain>
    </source>
</reference>
<dbReference type="Pfam" id="PF03799">
    <property type="entry name" value="FtsQ_DivIB_C"/>
    <property type="match status" value="1"/>
</dbReference>
<keyword evidence="12" id="KW-1185">Reference proteome</keyword>
<keyword evidence="2 8" id="KW-1003">Cell membrane</keyword>
<evidence type="ECO:0000256" key="7">
    <source>
        <dbReference type="ARBA" id="ARBA00023306"/>
    </source>
</evidence>
<evidence type="ECO:0000256" key="2">
    <source>
        <dbReference type="ARBA" id="ARBA00022475"/>
    </source>
</evidence>
<dbReference type="Proteomes" id="UP000277864">
    <property type="component" value="Unassembled WGS sequence"/>
</dbReference>
<feature type="domain" description="POTRA" evidence="10">
    <location>
        <begin position="117"/>
        <end position="187"/>
    </location>
</feature>
<keyword evidence="4 8" id="KW-0812">Transmembrane</keyword>
<dbReference type="GO" id="GO:0005886">
    <property type="term" value="C:plasma membrane"/>
    <property type="evidence" value="ECO:0007669"/>
    <property type="project" value="UniProtKB-SubCell"/>
</dbReference>
<evidence type="ECO:0000256" key="9">
    <source>
        <dbReference type="SAM" id="MobiDB-lite"/>
    </source>
</evidence>
<evidence type="ECO:0000313" key="11">
    <source>
        <dbReference type="EMBL" id="RST89466.1"/>
    </source>
</evidence>
<dbReference type="OrthoDB" id="1819027at2"/>
<gene>
    <name evidence="8" type="primary">divIB</name>
    <name evidence="11" type="ORF">C7P63_06780</name>
</gene>
<comment type="function">
    <text evidence="8">Cell division protein that may be involved in stabilizing or promoting the assembly of the division complex.</text>
</comment>
<feature type="compositionally biased region" description="Polar residues" evidence="9">
    <location>
        <begin position="342"/>
        <end position="357"/>
    </location>
</feature>
<dbReference type="AlphaFoldDB" id="A0A3R9YCW4"/>
<dbReference type="EMBL" id="PXZH01000002">
    <property type="protein sequence ID" value="RST89466.1"/>
    <property type="molecule type" value="Genomic_DNA"/>
</dbReference>
<keyword evidence="6 8" id="KW-0472">Membrane</keyword>
<evidence type="ECO:0000256" key="3">
    <source>
        <dbReference type="ARBA" id="ARBA00022618"/>
    </source>
</evidence>
<dbReference type="Gene3D" id="3.40.50.10960">
    <property type="match status" value="1"/>
</dbReference>
<dbReference type="InterPro" id="IPR013685">
    <property type="entry name" value="POTRA_FtsQ_type"/>
</dbReference>
<dbReference type="PANTHER" id="PTHR37820">
    <property type="entry name" value="CELL DIVISION PROTEIN DIVIB"/>
    <property type="match status" value="1"/>
</dbReference>
<comment type="subcellular location">
    <subcellularLocation>
        <location evidence="8">Cell membrane</location>
        <topology evidence="8">Single-pass type II membrane protein</topology>
    </subcellularLocation>
    <subcellularLocation>
        <location evidence="1">Membrane</location>
    </subcellularLocation>
    <text evidence="8">Localizes to the division septum.</text>
</comment>
<dbReference type="HAMAP" id="MF_00912">
    <property type="entry name" value="DivIB"/>
    <property type="match status" value="1"/>
</dbReference>
<feature type="compositionally biased region" description="Basic and acidic residues" evidence="9">
    <location>
        <begin position="325"/>
        <end position="339"/>
    </location>
</feature>
<dbReference type="InterPro" id="IPR050487">
    <property type="entry name" value="FtsQ_DivIB"/>
</dbReference>
<dbReference type="RefSeq" id="WP_125943400.1">
    <property type="nucleotide sequence ID" value="NZ_PXZH01000002.1"/>
</dbReference>
<name>A0A3R9YCW4_9ENTE</name>
<evidence type="ECO:0000256" key="6">
    <source>
        <dbReference type="ARBA" id="ARBA00023136"/>
    </source>
</evidence>
<accession>A0A3R9YCW4</accession>
<feature type="transmembrane region" description="Helical" evidence="8">
    <location>
        <begin position="95"/>
        <end position="113"/>
    </location>
</feature>